<reference evidence="2 3" key="1">
    <citation type="submission" date="2013-07" db="EMBL/GenBank/DDBJ databases">
        <title>Genome of Archaeoglobus fulgidus.</title>
        <authorList>
            <person name="Fiebig A."/>
            <person name="Birkeland N.-K."/>
        </authorList>
    </citation>
    <scope>NUCLEOTIDE SEQUENCE [LARGE SCALE GENOMIC DNA]</scope>
    <source>
        <strain evidence="2 3">DSM 8774</strain>
    </source>
</reference>
<evidence type="ECO:0000313" key="3">
    <source>
        <dbReference type="Proteomes" id="UP000028501"/>
    </source>
</evidence>
<name>A0A075WCJ9_ARCFL</name>
<dbReference type="GeneID" id="24794016"/>
<dbReference type="InterPro" id="IPR037914">
    <property type="entry name" value="SpoVT-AbrB_sf"/>
</dbReference>
<dbReference type="SMART" id="SM00966">
    <property type="entry name" value="SpoVT_AbrB"/>
    <property type="match status" value="1"/>
</dbReference>
<dbReference type="Gene3D" id="2.10.260.10">
    <property type="match status" value="1"/>
</dbReference>
<dbReference type="EMBL" id="CP006577">
    <property type="protein sequence ID" value="AIG97292.1"/>
    <property type="molecule type" value="Genomic_DNA"/>
</dbReference>
<dbReference type="AlphaFoldDB" id="A0A075WCJ9"/>
<evidence type="ECO:0000313" key="2">
    <source>
        <dbReference type="EMBL" id="AIG97292.1"/>
    </source>
</evidence>
<accession>A0A075WCJ9</accession>
<dbReference type="Proteomes" id="UP000028501">
    <property type="component" value="Chromosome"/>
</dbReference>
<organism evidence="2 3">
    <name type="scientific">Archaeoglobus fulgidus DSM 8774</name>
    <dbReference type="NCBI Taxonomy" id="1344584"/>
    <lineage>
        <taxon>Archaea</taxon>
        <taxon>Methanobacteriati</taxon>
        <taxon>Methanobacteriota</taxon>
        <taxon>Archaeoglobi</taxon>
        <taxon>Archaeoglobales</taxon>
        <taxon>Archaeoglobaceae</taxon>
        <taxon>Archaeoglobus</taxon>
    </lineage>
</organism>
<dbReference type="NCBIfam" id="TIGR01439">
    <property type="entry name" value="lp_hng_hel_AbrB"/>
    <property type="match status" value="1"/>
</dbReference>
<dbReference type="SUPFAM" id="SSF89447">
    <property type="entry name" value="AbrB/MazE/MraZ-like"/>
    <property type="match status" value="1"/>
</dbReference>
<dbReference type="HOGENOM" id="CLU_158484_4_2_2"/>
<gene>
    <name evidence="2" type="ORF">AFULGI_00004840</name>
</gene>
<dbReference type="Pfam" id="PF04014">
    <property type="entry name" value="MazE_antitoxin"/>
    <property type="match status" value="1"/>
</dbReference>
<sequence>MKSCKATKIEAVLTMDSKGQILLPKELRERAGLKAGDRLVAIAGCDENEEVCCLILVKAELVDEEMRSIIAPMLKGVVG</sequence>
<proteinExistence type="predicted"/>
<evidence type="ECO:0000259" key="1">
    <source>
        <dbReference type="PROSITE" id="PS51740"/>
    </source>
</evidence>
<protein>
    <submittedName>
        <fullName evidence="2">Looped-hinge helix DNA binding protein domain protein, AbrB family</fullName>
    </submittedName>
</protein>
<feature type="domain" description="SpoVT-AbrB" evidence="1">
    <location>
        <begin position="10"/>
        <end position="60"/>
    </location>
</feature>
<dbReference type="KEGG" id="afg:AFULGI_00004840"/>
<dbReference type="NCBIfam" id="NF040962">
    <property type="entry name" value="near_HgcAB"/>
    <property type="match status" value="1"/>
</dbReference>
<dbReference type="GO" id="GO:0003677">
    <property type="term" value="F:DNA binding"/>
    <property type="evidence" value="ECO:0007669"/>
    <property type="project" value="InterPro"/>
</dbReference>
<dbReference type="RefSeq" id="WP_010877983.1">
    <property type="nucleotide sequence ID" value="NZ_CP006577.1"/>
</dbReference>
<dbReference type="PROSITE" id="PS51740">
    <property type="entry name" value="SPOVT_ABRB"/>
    <property type="match status" value="1"/>
</dbReference>
<dbReference type="InterPro" id="IPR007159">
    <property type="entry name" value="SpoVT-AbrB_dom"/>
</dbReference>